<comment type="subcellular location">
    <subcellularLocation>
        <location evidence="1">Membrane</location>
        <topology evidence="1">Multi-pass membrane protein</topology>
    </subcellularLocation>
</comment>
<dbReference type="Pfam" id="PF07690">
    <property type="entry name" value="MFS_1"/>
    <property type="match status" value="1"/>
</dbReference>
<keyword evidence="3 6" id="KW-1133">Transmembrane helix</keyword>
<keyword evidence="4 6" id="KW-0472">Membrane</keyword>
<dbReference type="AlphaFoldDB" id="A0A8H4X382"/>
<dbReference type="InterPro" id="IPR020846">
    <property type="entry name" value="MFS_dom"/>
</dbReference>
<evidence type="ECO:0000259" key="7">
    <source>
        <dbReference type="PROSITE" id="PS50850"/>
    </source>
</evidence>
<evidence type="ECO:0000256" key="1">
    <source>
        <dbReference type="ARBA" id="ARBA00004141"/>
    </source>
</evidence>
<evidence type="ECO:0000256" key="4">
    <source>
        <dbReference type="ARBA" id="ARBA00023136"/>
    </source>
</evidence>
<feature type="transmembrane region" description="Helical" evidence="6">
    <location>
        <begin position="314"/>
        <end position="334"/>
    </location>
</feature>
<feature type="transmembrane region" description="Helical" evidence="6">
    <location>
        <begin position="346"/>
        <end position="368"/>
    </location>
</feature>
<comment type="caution">
    <text evidence="8">The sequence shown here is derived from an EMBL/GenBank/DDBJ whole genome shotgun (WGS) entry which is preliminary data.</text>
</comment>
<keyword evidence="2 6" id="KW-0812">Transmembrane</keyword>
<dbReference type="Proteomes" id="UP000604273">
    <property type="component" value="Unassembled WGS sequence"/>
</dbReference>
<evidence type="ECO:0000256" key="6">
    <source>
        <dbReference type="SAM" id="Phobius"/>
    </source>
</evidence>
<dbReference type="InterPro" id="IPR011701">
    <property type="entry name" value="MFS"/>
</dbReference>
<evidence type="ECO:0000256" key="5">
    <source>
        <dbReference type="ARBA" id="ARBA00023180"/>
    </source>
</evidence>
<dbReference type="OrthoDB" id="5410178at2759"/>
<evidence type="ECO:0000313" key="9">
    <source>
        <dbReference type="Proteomes" id="UP000604273"/>
    </source>
</evidence>
<sequence length="736" mass="81229">MEDTRQLPDGIVELSPRTGTSFFVNKGQRLIVIDPKGGQVSDLVAFNRHDTDEVISNGRTFDYADTIYLTTNHPLYSNRSNVMLRIVDDTCGRHDFLLTPCSKDTFRIIYGDKEPHHGCFGNLTLALSKYDIAPDRIPCAFNCFMNVPVDGKTGKFTVEPPISKAGDHIDFVAEMDLIVAITACSAGKSNGGSFKPIQYNVCAEQRPLIAAPFSRTQREIARLPSSTQIYPEGKMADKGSLEDAVPGKGVHVDSDNRICWDEDADQHPRNWNFGTKTYTAALICWLEMYMTAISSSGTATADSAREEYGVSRTMAYFAFVTIYLLGQTIGSIYCSPISEVFGRRTIYILAATVFCISSAIVAAVPSIIGVYFGRFFQGVAAAIPATVAFGNFDDMYNAEHRIWVVYVYTILGMLGLALGPIYSTYITSRIGWRWVYYTSTIVMGATAAACIFTKESNADQLLDKIVKEIREETGVEDVKSGNDEGEGFTVAKFAQNSLFRPLQFLVTDPLVLFCAVLCAIAFGLIYGLTESLTIVYTAPPFSFSQNSSSLAFLAIAIGEVLNILPRIYDAHIYKKYRRTHRRILPESKITSFAIAAPSLAIGLWLFAWTIPPRVTNVPWPVSMIGLVMIGFSLNDFSYVLFGYATDSYGEYAASAVSAISLMRTLTAAVFPLFTHQMYTGLGSNIATSILAAVASLFAFTPFLFLKYGSKLRHRSKFAADDEQALELENLHMKDKE</sequence>
<feature type="transmembrane region" description="Helical" evidence="6">
    <location>
        <begin position="434"/>
        <end position="452"/>
    </location>
</feature>
<dbReference type="PANTHER" id="PTHR23502:SF157">
    <property type="entry name" value="MAJOR FACILITATOR SUPERFAMILY (MFS) PROFILE DOMAIN-CONTAINING PROTEIN-RELATED"/>
    <property type="match status" value="1"/>
</dbReference>
<feature type="domain" description="Major facilitator superfamily (MFS) profile" evidence="7">
    <location>
        <begin position="276"/>
        <end position="710"/>
    </location>
</feature>
<reference evidence="8" key="1">
    <citation type="journal article" date="2020" name="BMC Genomics">
        <title>Correction to: Identification and distribution of gene clusters required for synthesis of sphingolipid metabolism inhibitors in diverse species of the filamentous fungus Fusarium.</title>
        <authorList>
            <person name="Kim H.S."/>
            <person name="Lohmar J.M."/>
            <person name="Busman M."/>
            <person name="Brown D.W."/>
            <person name="Naumann T.A."/>
            <person name="Divon H.H."/>
            <person name="Lysoe E."/>
            <person name="Uhlig S."/>
            <person name="Proctor R.H."/>
        </authorList>
    </citation>
    <scope>NUCLEOTIDE SEQUENCE</scope>
    <source>
        <strain evidence="8">NRRL 45417</strain>
    </source>
</reference>
<dbReference type="InterPro" id="IPR018959">
    <property type="entry name" value="DUF1989"/>
</dbReference>
<dbReference type="Gene3D" id="1.20.1250.20">
    <property type="entry name" value="MFS general substrate transporter like domains"/>
    <property type="match status" value="1"/>
</dbReference>
<reference evidence="8" key="2">
    <citation type="submission" date="2020-05" db="EMBL/GenBank/DDBJ databases">
        <authorList>
            <person name="Kim H.-S."/>
            <person name="Proctor R.H."/>
            <person name="Brown D.W."/>
        </authorList>
    </citation>
    <scope>NUCLEOTIDE SEQUENCE</scope>
    <source>
        <strain evidence="8">NRRL 45417</strain>
    </source>
</reference>
<dbReference type="Pfam" id="PF09347">
    <property type="entry name" value="DUF1989"/>
    <property type="match status" value="1"/>
</dbReference>
<keyword evidence="5" id="KW-0325">Glycoprotein</keyword>
<feature type="transmembrane region" description="Helical" evidence="6">
    <location>
        <begin position="685"/>
        <end position="705"/>
    </location>
</feature>
<protein>
    <recommendedName>
        <fullName evidence="7">Major facilitator superfamily (MFS) profile domain-containing protein</fullName>
    </recommendedName>
</protein>
<evidence type="ECO:0000256" key="3">
    <source>
        <dbReference type="ARBA" id="ARBA00022989"/>
    </source>
</evidence>
<keyword evidence="9" id="KW-1185">Reference proteome</keyword>
<name>A0A8H4X382_9HYPO</name>
<dbReference type="PANTHER" id="PTHR23502">
    <property type="entry name" value="MAJOR FACILITATOR SUPERFAMILY"/>
    <property type="match status" value="1"/>
</dbReference>
<evidence type="ECO:0000313" key="8">
    <source>
        <dbReference type="EMBL" id="KAF4959449.1"/>
    </source>
</evidence>
<feature type="transmembrane region" description="Helical" evidence="6">
    <location>
        <begin position="510"/>
        <end position="529"/>
    </location>
</feature>
<gene>
    <name evidence="8" type="ORF">FGADI_1670</name>
</gene>
<dbReference type="InterPro" id="IPR036259">
    <property type="entry name" value="MFS_trans_sf"/>
</dbReference>
<dbReference type="EMBL" id="JABFAI010000033">
    <property type="protein sequence ID" value="KAF4959449.1"/>
    <property type="molecule type" value="Genomic_DNA"/>
</dbReference>
<proteinExistence type="predicted"/>
<feature type="transmembrane region" description="Helical" evidence="6">
    <location>
        <begin position="622"/>
        <end position="644"/>
    </location>
</feature>
<feature type="transmembrane region" description="Helical" evidence="6">
    <location>
        <begin position="404"/>
        <end position="422"/>
    </location>
</feature>
<feature type="transmembrane region" description="Helical" evidence="6">
    <location>
        <begin position="549"/>
        <end position="568"/>
    </location>
</feature>
<feature type="transmembrane region" description="Helical" evidence="6">
    <location>
        <begin position="374"/>
        <end position="392"/>
    </location>
</feature>
<organism evidence="8 9">
    <name type="scientific">Fusarium gaditjirri</name>
    <dbReference type="NCBI Taxonomy" id="282569"/>
    <lineage>
        <taxon>Eukaryota</taxon>
        <taxon>Fungi</taxon>
        <taxon>Dikarya</taxon>
        <taxon>Ascomycota</taxon>
        <taxon>Pezizomycotina</taxon>
        <taxon>Sordariomycetes</taxon>
        <taxon>Hypocreomycetidae</taxon>
        <taxon>Hypocreales</taxon>
        <taxon>Nectriaceae</taxon>
        <taxon>Fusarium</taxon>
        <taxon>Fusarium nisikadoi species complex</taxon>
    </lineage>
</organism>
<evidence type="ECO:0000256" key="2">
    <source>
        <dbReference type="ARBA" id="ARBA00022692"/>
    </source>
</evidence>
<dbReference type="SUPFAM" id="SSF103473">
    <property type="entry name" value="MFS general substrate transporter"/>
    <property type="match status" value="1"/>
</dbReference>
<dbReference type="PROSITE" id="PS50850">
    <property type="entry name" value="MFS"/>
    <property type="match status" value="1"/>
</dbReference>
<feature type="transmembrane region" description="Helical" evidence="6">
    <location>
        <begin position="589"/>
        <end position="610"/>
    </location>
</feature>
<accession>A0A8H4X382</accession>
<dbReference type="GO" id="GO:0022857">
    <property type="term" value="F:transmembrane transporter activity"/>
    <property type="evidence" value="ECO:0007669"/>
    <property type="project" value="InterPro"/>
</dbReference>
<dbReference type="GO" id="GO:0016020">
    <property type="term" value="C:membrane"/>
    <property type="evidence" value="ECO:0007669"/>
    <property type="project" value="UniProtKB-SubCell"/>
</dbReference>
<feature type="transmembrane region" description="Helical" evidence="6">
    <location>
        <begin position="651"/>
        <end position="673"/>
    </location>
</feature>